<name>A0A8H6FHM1_9LECA</name>
<dbReference type="RefSeq" id="XP_037156390.1">
    <property type="nucleotide sequence ID" value="XM_037299054.1"/>
</dbReference>
<evidence type="ECO:0000256" key="2">
    <source>
        <dbReference type="ARBA" id="ARBA00023239"/>
    </source>
</evidence>
<dbReference type="InterPro" id="IPR042188">
    <property type="entry name" value="MmgE/PrpD_sf_2"/>
</dbReference>
<dbReference type="PANTHER" id="PTHR16943:SF15">
    <property type="entry name" value="DEHYDRATASE (PRPD), PUTATIVE-RELATED"/>
    <property type="match status" value="1"/>
</dbReference>
<evidence type="ECO:0000259" key="5">
    <source>
        <dbReference type="Pfam" id="PF19305"/>
    </source>
</evidence>
<feature type="compositionally biased region" description="Basic and acidic residues" evidence="3">
    <location>
        <begin position="589"/>
        <end position="598"/>
    </location>
</feature>
<dbReference type="InterPro" id="IPR012705">
    <property type="entry name" value="2Me_IsoCit_deHydtase_PrpD"/>
</dbReference>
<dbReference type="GO" id="GO:0005739">
    <property type="term" value="C:mitochondrion"/>
    <property type="evidence" value="ECO:0007669"/>
    <property type="project" value="TreeGrafter"/>
</dbReference>
<organism evidence="6 7">
    <name type="scientific">Letharia lupina</name>
    <dbReference type="NCBI Taxonomy" id="560253"/>
    <lineage>
        <taxon>Eukaryota</taxon>
        <taxon>Fungi</taxon>
        <taxon>Dikarya</taxon>
        <taxon>Ascomycota</taxon>
        <taxon>Pezizomycotina</taxon>
        <taxon>Lecanoromycetes</taxon>
        <taxon>OSLEUM clade</taxon>
        <taxon>Lecanoromycetidae</taxon>
        <taxon>Lecanorales</taxon>
        <taxon>Lecanorineae</taxon>
        <taxon>Parmeliaceae</taxon>
        <taxon>Letharia</taxon>
    </lineage>
</organism>
<dbReference type="InterPro" id="IPR042183">
    <property type="entry name" value="MmgE/PrpD_sf_1"/>
</dbReference>
<feature type="region of interest" description="Disordered" evidence="3">
    <location>
        <begin position="558"/>
        <end position="599"/>
    </location>
</feature>
<dbReference type="PANTHER" id="PTHR16943">
    <property type="entry name" value="2-METHYLCITRATE DEHYDRATASE-RELATED"/>
    <property type="match status" value="1"/>
</dbReference>
<dbReference type="NCBIfam" id="TIGR02330">
    <property type="entry name" value="prpD"/>
    <property type="match status" value="1"/>
</dbReference>
<evidence type="ECO:0000313" key="7">
    <source>
        <dbReference type="Proteomes" id="UP000593566"/>
    </source>
</evidence>
<reference evidence="6 7" key="1">
    <citation type="journal article" date="2020" name="Genomics">
        <title>Complete, high-quality genomes from long-read metagenomic sequencing of two wolf lichen thalli reveals enigmatic genome architecture.</title>
        <authorList>
            <person name="McKenzie S.K."/>
            <person name="Walston R.F."/>
            <person name="Allen J.L."/>
        </authorList>
    </citation>
    <scope>NUCLEOTIDE SEQUENCE [LARGE SCALE GENOMIC DNA]</scope>
    <source>
        <strain evidence="6">WasteWater1</strain>
    </source>
</reference>
<gene>
    <name evidence="6" type="ORF">HO133_008186</name>
</gene>
<dbReference type="InterPro" id="IPR005656">
    <property type="entry name" value="MmgE_PrpD"/>
</dbReference>
<dbReference type="Pfam" id="PF03972">
    <property type="entry name" value="MmgE_PrpD_N"/>
    <property type="match status" value="1"/>
</dbReference>
<dbReference type="EMBL" id="JACCJB010000004">
    <property type="protein sequence ID" value="KAF6228456.1"/>
    <property type="molecule type" value="Genomic_DNA"/>
</dbReference>
<keyword evidence="7" id="KW-1185">Reference proteome</keyword>
<dbReference type="InterPro" id="IPR045336">
    <property type="entry name" value="MmgE_PrpD_N"/>
</dbReference>
<dbReference type="InterPro" id="IPR036148">
    <property type="entry name" value="MmgE/PrpD_sf"/>
</dbReference>
<dbReference type="Proteomes" id="UP000593566">
    <property type="component" value="Unassembled WGS sequence"/>
</dbReference>
<comment type="similarity">
    <text evidence="1">Belongs to the PrpD family.</text>
</comment>
<dbReference type="AlphaFoldDB" id="A0A8H6FHM1"/>
<evidence type="ECO:0000259" key="4">
    <source>
        <dbReference type="Pfam" id="PF03972"/>
    </source>
</evidence>
<comment type="caution">
    <text evidence="6">The sequence shown here is derived from an EMBL/GenBank/DDBJ whole genome shotgun (WGS) entry which is preliminary data.</text>
</comment>
<dbReference type="Gene3D" id="1.10.4100.10">
    <property type="entry name" value="2-methylcitrate dehydratase PrpD"/>
    <property type="match status" value="1"/>
</dbReference>
<evidence type="ECO:0008006" key="8">
    <source>
        <dbReference type="Google" id="ProtNLM"/>
    </source>
</evidence>
<dbReference type="InterPro" id="IPR045337">
    <property type="entry name" value="MmgE_PrpD_C"/>
</dbReference>
<feature type="domain" description="MmgE/PrpD N-terminal" evidence="4">
    <location>
        <begin position="24"/>
        <end position="269"/>
    </location>
</feature>
<dbReference type="SUPFAM" id="SSF103378">
    <property type="entry name" value="2-methylcitrate dehydratase PrpD"/>
    <property type="match status" value="1"/>
</dbReference>
<sequence length="681" mass="74162">MAEVSADNSARLPYDQVLVDIVSYVFHYDVISPRAWERAKVALFDALGCAFETLKKSREARDLIGPVVEGTIAPNGFRLPGTSLQLDPVKGAFDLGSLIRYLDHSDAFPGAEWGHPSDNIGAILAVADHLSRTTTFPPLTMRTVLQALIKAYEIQGCFQIRNAFNQHGLDHTILVRIASTAVVAHLLGLSQSQSLAALSHAFVDAGPLRSYRQSPNAGPRKGWAAGDACMRAVHLALLAKKGQPGAPTVLTDPKWGLYTSLLHGKEFQLPKPFATWVVESVFFKIHAAEGHAASAVEAALTLARQMRSREPPLDMSIADAINHVRVRTQKAAMIIINKQGPLHNAADRDHCMQYMIAVILLKGSMITSADYSDSSPWATDSRVEVLRRKIELVEDEQFTADYHDDKKRSAANALQATLLGEVMEEVLVEYPMGHPWRDDTSGLVRQKFEENVNGLFKGRQAEEIIGLAELGVEEFEYMGVKDFMDTMVLAEEKEKEIPPVNDAGLTQNTSHDLAMAEIPPVDDLTIDMPGFTPQQVASLENMMNATIKAALDERLGAKTPKTGTLERAPGDSAVDLNDNDDATPVDPIDESRPVEKAPADSLTIEMPGFTEQQVASLERMLNTTVKAALDERLGPRADAGMVNGDSSKDDVDMADESISPKGSLVDHLGVNGVEDGSRFAC</sequence>
<dbReference type="GO" id="GO:0047547">
    <property type="term" value="F:2-methylcitrate dehydratase activity"/>
    <property type="evidence" value="ECO:0007669"/>
    <property type="project" value="InterPro"/>
</dbReference>
<dbReference type="GO" id="GO:0019679">
    <property type="term" value="P:propionate metabolic process, methylcitrate cycle"/>
    <property type="evidence" value="ECO:0007669"/>
    <property type="project" value="InterPro"/>
</dbReference>
<protein>
    <recommendedName>
        <fullName evidence="8">2-methylcitrate dehydratase</fullName>
    </recommendedName>
</protein>
<dbReference type="Gene3D" id="3.30.1330.120">
    <property type="entry name" value="2-methylcitrate dehydratase PrpD"/>
    <property type="match status" value="1"/>
</dbReference>
<proteinExistence type="inferred from homology"/>
<evidence type="ECO:0000256" key="3">
    <source>
        <dbReference type="SAM" id="MobiDB-lite"/>
    </source>
</evidence>
<keyword evidence="2" id="KW-0456">Lyase</keyword>
<dbReference type="GO" id="GO:0051537">
    <property type="term" value="F:2 iron, 2 sulfur cluster binding"/>
    <property type="evidence" value="ECO:0007669"/>
    <property type="project" value="InterPro"/>
</dbReference>
<accession>A0A8H6FHM1</accession>
<feature type="domain" description="MmgE/PrpD C-terminal" evidence="5">
    <location>
        <begin position="286"/>
        <end position="465"/>
    </location>
</feature>
<evidence type="ECO:0000313" key="6">
    <source>
        <dbReference type="EMBL" id="KAF6228456.1"/>
    </source>
</evidence>
<evidence type="ECO:0000256" key="1">
    <source>
        <dbReference type="ARBA" id="ARBA00006174"/>
    </source>
</evidence>
<dbReference type="Pfam" id="PF19305">
    <property type="entry name" value="MmgE_PrpD_C"/>
    <property type="match status" value="1"/>
</dbReference>
<dbReference type="GeneID" id="59336583"/>